<organism evidence="1 2">
    <name type="scientific">Ambispora gerdemannii</name>
    <dbReference type="NCBI Taxonomy" id="144530"/>
    <lineage>
        <taxon>Eukaryota</taxon>
        <taxon>Fungi</taxon>
        <taxon>Fungi incertae sedis</taxon>
        <taxon>Mucoromycota</taxon>
        <taxon>Glomeromycotina</taxon>
        <taxon>Glomeromycetes</taxon>
        <taxon>Archaeosporales</taxon>
        <taxon>Ambisporaceae</taxon>
        <taxon>Ambispora</taxon>
    </lineage>
</organism>
<dbReference type="AlphaFoldDB" id="A0A9N9E6R8"/>
<evidence type="ECO:0000313" key="1">
    <source>
        <dbReference type="EMBL" id="CAG8661969.1"/>
    </source>
</evidence>
<keyword evidence="2" id="KW-1185">Reference proteome</keyword>
<reference evidence="1" key="1">
    <citation type="submission" date="2021-06" db="EMBL/GenBank/DDBJ databases">
        <authorList>
            <person name="Kallberg Y."/>
            <person name="Tangrot J."/>
            <person name="Rosling A."/>
        </authorList>
    </citation>
    <scope>NUCLEOTIDE SEQUENCE</scope>
    <source>
        <strain evidence="1">MT106</strain>
    </source>
</reference>
<proteinExistence type="predicted"/>
<gene>
    <name evidence="1" type="ORF">AGERDE_LOCUS11859</name>
</gene>
<name>A0A9N9E6R8_9GLOM</name>
<evidence type="ECO:0000313" key="2">
    <source>
        <dbReference type="Proteomes" id="UP000789831"/>
    </source>
</evidence>
<sequence length="98" mass="10727">MERSQDHIDGGNWWQRPARRCQGTVGDLLGHLSSKTVVSVGDLLGCLTFEAVLGDDHKIIYTAGIGGSDLLGRLSFKTALGRRKPARLPDVRDGVRER</sequence>
<comment type="caution">
    <text evidence="1">The sequence shown here is derived from an EMBL/GenBank/DDBJ whole genome shotgun (WGS) entry which is preliminary data.</text>
</comment>
<dbReference type="EMBL" id="CAJVPL010006024">
    <property type="protein sequence ID" value="CAG8661969.1"/>
    <property type="molecule type" value="Genomic_DNA"/>
</dbReference>
<accession>A0A9N9E6R8</accession>
<protein>
    <submittedName>
        <fullName evidence="1">10334_t:CDS:1</fullName>
    </submittedName>
</protein>
<dbReference type="Proteomes" id="UP000789831">
    <property type="component" value="Unassembled WGS sequence"/>
</dbReference>